<dbReference type="Gene3D" id="1.10.246.120">
    <property type="match status" value="1"/>
</dbReference>
<dbReference type="PANTHER" id="PTHR23101:SF25">
    <property type="entry name" value="GTPASE-ACTIVATING PROTEIN AND VPS9 DOMAIN-CONTAINING PROTEIN 1"/>
    <property type="match status" value="1"/>
</dbReference>
<dbReference type="GO" id="GO:0043130">
    <property type="term" value="F:ubiquitin binding"/>
    <property type="evidence" value="ECO:0007669"/>
    <property type="project" value="InterPro"/>
</dbReference>
<dbReference type="InterPro" id="IPR041545">
    <property type="entry name" value="DUF5601"/>
</dbReference>
<feature type="compositionally biased region" description="Low complexity" evidence="1">
    <location>
        <begin position="646"/>
        <end position="659"/>
    </location>
</feature>
<feature type="region of interest" description="Disordered" evidence="1">
    <location>
        <begin position="481"/>
        <end position="525"/>
    </location>
</feature>
<dbReference type="InterPro" id="IPR037191">
    <property type="entry name" value="VPS9_dom_sf"/>
</dbReference>
<dbReference type="GO" id="GO:0030139">
    <property type="term" value="C:endocytic vesicle"/>
    <property type="evidence" value="ECO:0007669"/>
    <property type="project" value="TreeGrafter"/>
</dbReference>
<reference evidence="4" key="1">
    <citation type="submission" date="2023-03" db="EMBL/GenBank/DDBJ databases">
        <title>Massive genome expansion in bonnet fungi (Mycena s.s.) driven by repeated elements and novel gene families across ecological guilds.</title>
        <authorList>
            <consortium name="Lawrence Berkeley National Laboratory"/>
            <person name="Harder C.B."/>
            <person name="Miyauchi S."/>
            <person name="Viragh M."/>
            <person name="Kuo A."/>
            <person name="Thoen E."/>
            <person name="Andreopoulos B."/>
            <person name="Lu D."/>
            <person name="Skrede I."/>
            <person name="Drula E."/>
            <person name="Henrissat B."/>
            <person name="Morin E."/>
            <person name="Kohler A."/>
            <person name="Barry K."/>
            <person name="LaButti K."/>
            <person name="Morin E."/>
            <person name="Salamov A."/>
            <person name="Lipzen A."/>
            <person name="Mereny Z."/>
            <person name="Hegedus B."/>
            <person name="Baldrian P."/>
            <person name="Stursova M."/>
            <person name="Weitz H."/>
            <person name="Taylor A."/>
            <person name="Grigoriev I.V."/>
            <person name="Nagy L.G."/>
            <person name="Martin F."/>
            <person name="Kauserud H."/>
        </authorList>
    </citation>
    <scope>NUCLEOTIDE SEQUENCE</scope>
    <source>
        <strain evidence="4">CBHHK173m</strain>
    </source>
</reference>
<dbReference type="InterPro" id="IPR009060">
    <property type="entry name" value="UBA-like_sf"/>
</dbReference>
<dbReference type="CDD" id="cd14279">
    <property type="entry name" value="CUE"/>
    <property type="match status" value="1"/>
</dbReference>
<feature type="compositionally biased region" description="Basic and acidic residues" evidence="1">
    <location>
        <begin position="87"/>
        <end position="104"/>
    </location>
</feature>
<dbReference type="SMART" id="SM00167">
    <property type="entry name" value="VPS9"/>
    <property type="match status" value="1"/>
</dbReference>
<dbReference type="PROSITE" id="PS51140">
    <property type="entry name" value="CUE"/>
    <property type="match status" value="1"/>
</dbReference>
<keyword evidence="5" id="KW-1185">Reference proteome</keyword>
<evidence type="ECO:0000313" key="5">
    <source>
        <dbReference type="Proteomes" id="UP001222325"/>
    </source>
</evidence>
<feature type="compositionally biased region" description="Basic and acidic residues" evidence="1">
    <location>
        <begin position="36"/>
        <end position="45"/>
    </location>
</feature>
<dbReference type="Pfam" id="PF02204">
    <property type="entry name" value="VPS9"/>
    <property type="match status" value="1"/>
</dbReference>
<name>A0AAD6XTB8_9AGAR</name>
<dbReference type="Gene3D" id="1.20.1050.80">
    <property type="entry name" value="VPS9 domain"/>
    <property type="match status" value="1"/>
</dbReference>
<feature type="region of interest" description="Disordered" evidence="1">
    <location>
        <begin position="580"/>
        <end position="600"/>
    </location>
</feature>
<dbReference type="Pfam" id="PF02845">
    <property type="entry name" value="CUE"/>
    <property type="match status" value="1"/>
</dbReference>
<dbReference type="SUPFAM" id="SSF46934">
    <property type="entry name" value="UBA-like"/>
    <property type="match status" value="1"/>
</dbReference>
<accession>A0AAD6XTB8</accession>
<proteinExistence type="predicted"/>
<dbReference type="GO" id="GO:0031267">
    <property type="term" value="F:small GTPase binding"/>
    <property type="evidence" value="ECO:0007669"/>
    <property type="project" value="TreeGrafter"/>
</dbReference>
<feature type="compositionally biased region" description="Pro residues" evidence="1">
    <location>
        <begin position="106"/>
        <end position="123"/>
    </location>
</feature>
<dbReference type="GO" id="GO:0005085">
    <property type="term" value="F:guanyl-nucleotide exchange factor activity"/>
    <property type="evidence" value="ECO:0007669"/>
    <property type="project" value="InterPro"/>
</dbReference>
<comment type="caution">
    <text evidence="4">The sequence shown here is derived from an EMBL/GenBank/DDBJ whole genome shotgun (WGS) entry which is preliminary data.</text>
</comment>
<organism evidence="4 5">
    <name type="scientific">Mycena belliarum</name>
    <dbReference type="NCBI Taxonomy" id="1033014"/>
    <lineage>
        <taxon>Eukaryota</taxon>
        <taxon>Fungi</taxon>
        <taxon>Dikarya</taxon>
        <taxon>Basidiomycota</taxon>
        <taxon>Agaricomycotina</taxon>
        <taxon>Agaricomycetes</taxon>
        <taxon>Agaricomycetidae</taxon>
        <taxon>Agaricales</taxon>
        <taxon>Marasmiineae</taxon>
        <taxon>Mycenaceae</taxon>
        <taxon>Mycena</taxon>
    </lineage>
</organism>
<dbReference type="InterPro" id="IPR045046">
    <property type="entry name" value="Vps9-like"/>
</dbReference>
<dbReference type="SMART" id="SM00546">
    <property type="entry name" value="CUE"/>
    <property type="match status" value="1"/>
</dbReference>
<feature type="domain" description="VPS9" evidence="3">
    <location>
        <begin position="324"/>
        <end position="462"/>
    </location>
</feature>
<dbReference type="Proteomes" id="UP001222325">
    <property type="component" value="Unassembled WGS sequence"/>
</dbReference>
<evidence type="ECO:0008006" key="6">
    <source>
        <dbReference type="Google" id="ProtNLM"/>
    </source>
</evidence>
<sequence length="767" mass="83587">MVPTPPHTPGAPETGIVTPIAVPADPNPWEDSTLTPHKDEEERPAPIRTPDPSLLDQSFTEGFEAGPETALDLKPPVSDEVLSEFDPLAKQEEAAAREAWESAESHPPPPRTPSPTPPPPPLKDAPASDSPQSPSSSVFPSFSALARSFTNPLRSRSRPGSMDIARGVPSPSTLSAFVEQQQRQQAQPQQQHSQEASSESTTSGSSTPGNDAGRADPPFDFQKFLDQMKSRHAEAVAKYLKSFLGNFAKRTFTVSDQVKIINDFLNFIVKPMRECEIWRNASDAEFDNALEGMEKLVMNQLYQFTFTPQVVHAVPRRQITADDLERDRVLTQRVALFGWIREEHLDIPTAEGSQGFLMFAQQELLKVNHYKAPRDKLICILNCCKVIFGLIRHLKKEEGADSFVPILIFVVLKANPEHLLSNVEFINRFRNPAKLQSEAGYYLSSLMGAVSFIETMDHTSLSNITQEEFERNVEDAIQSLPEVPDSPAIPHAASVTPATPERPSSAASHVGEESAQPLAITTPAQTISEDARRLLQRTGDTISKPLVTLSRIFNEALDSAEGKLTYLPGPFAPFELGREARAQQEQQGQAPGVPHWSHPDAARAQQSGYYYDAQGQGIPPQTPAGSAEGYLPPIQTPYKPRVRRVPSTGAGSYPGTPSGSYYGTPPGTPGFGEDTPSRPHIPPRLQSLQVGIGEGASVSRTPTPNLDLAGVQAQVDAAHEHAAQAARETLLQIFPSVEPEIVQWVLEANEGDLGKSIEALLEMSSGE</sequence>
<dbReference type="InterPro" id="IPR003892">
    <property type="entry name" value="CUE"/>
</dbReference>
<dbReference type="PROSITE" id="PS51205">
    <property type="entry name" value="VPS9"/>
    <property type="match status" value="1"/>
</dbReference>
<dbReference type="GO" id="GO:0005829">
    <property type="term" value="C:cytosol"/>
    <property type="evidence" value="ECO:0007669"/>
    <property type="project" value="TreeGrafter"/>
</dbReference>
<protein>
    <recommendedName>
        <fullName evidence="6">Vacuolar protein sorting-associated protein 9a</fullName>
    </recommendedName>
</protein>
<dbReference type="AlphaFoldDB" id="A0AAD6XTB8"/>
<dbReference type="EMBL" id="JARJCN010000020">
    <property type="protein sequence ID" value="KAJ7091460.1"/>
    <property type="molecule type" value="Genomic_DNA"/>
</dbReference>
<evidence type="ECO:0000313" key="4">
    <source>
        <dbReference type="EMBL" id="KAJ7091460.1"/>
    </source>
</evidence>
<feature type="region of interest" description="Disordered" evidence="1">
    <location>
        <begin position="1"/>
        <end position="220"/>
    </location>
</feature>
<feature type="region of interest" description="Disordered" evidence="1">
    <location>
        <begin position="612"/>
        <end position="659"/>
    </location>
</feature>
<dbReference type="GO" id="GO:0016192">
    <property type="term" value="P:vesicle-mediated transport"/>
    <property type="evidence" value="ECO:0007669"/>
    <property type="project" value="InterPro"/>
</dbReference>
<evidence type="ECO:0000259" key="2">
    <source>
        <dbReference type="PROSITE" id="PS51140"/>
    </source>
</evidence>
<gene>
    <name evidence="4" type="ORF">B0H15DRAFT_237660</name>
</gene>
<dbReference type="InterPro" id="IPR003123">
    <property type="entry name" value="VPS9"/>
</dbReference>
<dbReference type="PANTHER" id="PTHR23101">
    <property type="entry name" value="RAB GDP/GTP EXCHANGE FACTOR"/>
    <property type="match status" value="1"/>
</dbReference>
<dbReference type="SUPFAM" id="SSF109993">
    <property type="entry name" value="VPS9 domain"/>
    <property type="match status" value="1"/>
</dbReference>
<dbReference type="Gene3D" id="1.10.8.10">
    <property type="entry name" value="DNA helicase RuvA subunit, C-terminal domain"/>
    <property type="match status" value="1"/>
</dbReference>
<feature type="compositionally biased region" description="Low complexity" evidence="1">
    <location>
        <begin position="175"/>
        <end position="207"/>
    </location>
</feature>
<feature type="domain" description="CUE" evidence="2">
    <location>
        <begin position="722"/>
        <end position="765"/>
    </location>
</feature>
<feature type="compositionally biased region" description="Low complexity" evidence="1">
    <location>
        <begin position="124"/>
        <end position="146"/>
    </location>
</feature>
<evidence type="ECO:0000256" key="1">
    <source>
        <dbReference type="SAM" id="MobiDB-lite"/>
    </source>
</evidence>
<evidence type="ECO:0000259" key="3">
    <source>
        <dbReference type="PROSITE" id="PS51205"/>
    </source>
</evidence>
<dbReference type="Pfam" id="PF18151">
    <property type="entry name" value="DUF5601"/>
    <property type="match status" value="1"/>
</dbReference>